<evidence type="ECO:0000256" key="2">
    <source>
        <dbReference type="ARBA" id="ARBA00023015"/>
    </source>
</evidence>
<dbReference type="InterPro" id="IPR036390">
    <property type="entry name" value="WH_DNA-bd_sf"/>
</dbReference>
<evidence type="ECO:0000313" key="9">
    <source>
        <dbReference type="Proteomes" id="UP000324507"/>
    </source>
</evidence>
<keyword evidence="8" id="KW-1185">Reference proteome</keyword>
<evidence type="ECO:0000313" key="8">
    <source>
        <dbReference type="Proteomes" id="UP000191257"/>
    </source>
</evidence>
<evidence type="ECO:0000256" key="4">
    <source>
        <dbReference type="ARBA" id="ARBA00023163"/>
    </source>
</evidence>
<dbReference type="SUPFAM" id="SSF46785">
    <property type="entry name" value="Winged helix' DNA-binding domain"/>
    <property type="match status" value="1"/>
</dbReference>
<dbReference type="Gene3D" id="3.40.190.10">
    <property type="entry name" value="Periplasmic binding protein-like II"/>
    <property type="match status" value="1"/>
</dbReference>
<gene>
    <name evidence="6" type="ORF">A6J80_21985</name>
    <name evidence="7" type="ORF">FOB51_00965</name>
</gene>
<keyword evidence="4" id="KW-0804">Transcription</keyword>
<organism evidence="6 8">
    <name type="scientific">Paracoccus yeei</name>
    <dbReference type="NCBI Taxonomy" id="147645"/>
    <lineage>
        <taxon>Bacteria</taxon>
        <taxon>Pseudomonadati</taxon>
        <taxon>Pseudomonadota</taxon>
        <taxon>Alphaproteobacteria</taxon>
        <taxon>Rhodobacterales</taxon>
        <taxon>Paracoccaceae</taxon>
        <taxon>Paracoccus</taxon>
    </lineage>
</organism>
<dbReference type="KEGG" id="pye:A6J80_21985"/>
<keyword evidence="3" id="KW-0238">DNA-binding</keyword>
<comment type="similarity">
    <text evidence="1">Belongs to the LysR transcriptional regulatory family.</text>
</comment>
<dbReference type="EMBL" id="CP044079">
    <property type="protein sequence ID" value="QEU06675.1"/>
    <property type="molecule type" value="Genomic_DNA"/>
</dbReference>
<dbReference type="GO" id="GO:0003700">
    <property type="term" value="F:DNA-binding transcription factor activity"/>
    <property type="evidence" value="ECO:0007669"/>
    <property type="project" value="InterPro"/>
</dbReference>
<evidence type="ECO:0000256" key="3">
    <source>
        <dbReference type="ARBA" id="ARBA00023125"/>
    </source>
</evidence>
<dbReference type="SUPFAM" id="SSF53850">
    <property type="entry name" value="Periplasmic binding protein-like II"/>
    <property type="match status" value="1"/>
</dbReference>
<evidence type="ECO:0000313" key="7">
    <source>
        <dbReference type="EMBL" id="QEU06675.1"/>
    </source>
</evidence>
<dbReference type="InterPro" id="IPR036388">
    <property type="entry name" value="WH-like_DNA-bd_sf"/>
</dbReference>
<accession>A0A1V0GYV6</accession>
<dbReference type="CDD" id="cd05466">
    <property type="entry name" value="PBP2_LTTR_substrate"/>
    <property type="match status" value="1"/>
</dbReference>
<dbReference type="Pfam" id="PF00126">
    <property type="entry name" value="HTH_1"/>
    <property type="match status" value="1"/>
</dbReference>
<dbReference type="EMBL" id="CP020445">
    <property type="protein sequence ID" value="ARC38970.1"/>
    <property type="molecule type" value="Genomic_DNA"/>
</dbReference>
<evidence type="ECO:0000259" key="5">
    <source>
        <dbReference type="PROSITE" id="PS50931"/>
    </source>
</evidence>
<dbReference type="Gene3D" id="1.10.10.10">
    <property type="entry name" value="Winged helix-like DNA-binding domain superfamily/Winged helix DNA-binding domain"/>
    <property type="match status" value="1"/>
</dbReference>
<proteinExistence type="inferred from homology"/>
<feature type="domain" description="HTH lysR-type" evidence="5">
    <location>
        <begin position="1"/>
        <end position="58"/>
    </location>
</feature>
<reference evidence="8" key="1">
    <citation type="submission" date="2017-03" db="EMBL/GenBank/DDBJ databases">
        <title>FDA dAtabase for Regulatory Grade micrObial Sequences (FDA-ARGOS): Supporting development and validation of Infectious Disease Dx tests.</title>
        <authorList>
            <person name="Minogue T."/>
            <person name="Wolcott M."/>
            <person name="Wasieloski L."/>
            <person name="Aguilar W."/>
            <person name="Moore D."/>
            <person name="Tallon L."/>
            <person name="Sadzewicz L."/>
            <person name="Sengamalay N."/>
            <person name="Ott S."/>
            <person name="Godinez A."/>
            <person name="Nagaraj S."/>
            <person name="Nadendla S."/>
            <person name="Geyer C."/>
            <person name="Sichtig H."/>
        </authorList>
    </citation>
    <scope>NUCLEOTIDE SEQUENCE [LARGE SCALE GENOMIC DNA]</scope>
    <source>
        <strain evidence="8">FDAARGOS_252</strain>
        <plasmid evidence="8">Plasmid unnamed5</plasmid>
    </source>
</reference>
<dbReference type="PANTHER" id="PTHR30579">
    <property type="entry name" value="TRANSCRIPTIONAL REGULATOR"/>
    <property type="match status" value="1"/>
</dbReference>
<dbReference type="eggNOG" id="COG0583">
    <property type="taxonomic scope" value="Bacteria"/>
</dbReference>
<evidence type="ECO:0000313" key="6">
    <source>
        <dbReference type="EMBL" id="ARC38970.1"/>
    </source>
</evidence>
<dbReference type="PANTHER" id="PTHR30579:SF3">
    <property type="entry name" value="TRANSCRIPTIONAL REGULATORY PROTEIN"/>
    <property type="match status" value="1"/>
</dbReference>
<dbReference type="AlphaFoldDB" id="A0A1V0GYV6"/>
<geneLocation type="plasmid" evidence="6 8">
    <name>unnamed5</name>
</geneLocation>
<dbReference type="InterPro" id="IPR050176">
    <property type="entry name" value="LTTR"/>
</dbReference>
<geneLocation type="plasmid" evidence="7">
    <name>unnamed2</name>
</geneLocation>
<keyword evidence="2" id="KW-0805">Transcription regulation</keyword>
<dbReference type="InterPro" id="IPR005119">
    <property type="entry name" value="LysR_subst-bd"/>
</dbReference>
<protein>
    <submittedName>
        <fullName evidence="6">LysR family transcriptional regulator</fullName>
    </submittedName>
</protein>
<dbReference type="Pfam" id="PF03466">
    <property type="entry name" value="LysR_substrate"/>
    <property type="match status" value="1"/>
</dbReference>
<evidence type="ECO:0000256" key="1">
    <source>
        <dbReference type="ARBA" id="ARBA00009437"/>
    </source>
</evidence>
<keyword evidence="6" id="KW-0614">Plasmid</keyword>
<dbReference type="OrthoDB" id="7768317at2"/>
<sequence>MNWDDFRIVSAVCKTGSFTRAGRLLQINETTVGRRIGRLETDMGLTLFDAVDGMRQPTQACMAILRGLKDMEKAADEIRRVLRGHDLAQRRFRLSTIAAIAEHWLAPQLPQLLTDLPDLSLSIDTSDQNVDMSRWEADFALRLGRPKQGSFLMRRIGQIDFVLVRPRAPVPEPLLIAYPEALIEMPEMEALFHKAGTRNPRLETSSLNLMREILSSGRALGVLPETMAGGLRGRADLCVTETGVSRDIWLLSQPSLRDDPIARRLSAWLSSLFALREESADLLPKNEFS</sequence>
<reference evidence="6" key="2">
    <citation type="submission" date="2017-12" db="EMBL/GenBank/DDBJ databases">
        <title>FDA dAtabase for Regulatory Grade micrObial Sequences (FDA-ARGOS): Supporting development and validation of Infectious Disease Dx tests.</title>
        <authorList>
            <person name="Campos J."/>
            <person name="Goldberg B."/>
            <person name="Tallon L."/>
            <person name="Sadzewicz L."/>
            <person name="Sengamalay N."/>
            <person name="Ott S."/>
            <person name="Godinez A."/>
            <person name="Nagaraj S."/>
            <person name="Vyas G."/>
            <person name="Aluvathingal J."/>
            <person name="Nadendla S."/>
            <person name="Geyer C."/>
            <person name="Nandy P."/>
            <person name="Hobson J."/>
            <person name="Sichtig H."/>
        </authorList>
    </citation>
    <scope>NUCLEOTIDE SEQUENCE</scope>
    <source>
        <strain evidence="6">FDAARGOS_252</strain>
        <plasmid evidence="6">unnamed5</plasmid>
    </source>
</reference>
<dbReference type="InterPro" id="IPR000847">
    <property type="entry name" value="LysR_HTH_N"/>
</dbReference>
<dbReference type="Proteomes" id="UP000191257">
    <property type="component" value="Plasmid unnamed5"/>
</dbReference>
<dbReference type="RefSeq" id="WP_028718818.1">
    <property type="nucleotide sequence ID" value="NZ_CALTWI010000010.1"/>
</dbReference>
<name>A0A1V0GYV6_9RHOB</name>
<dbReference type="GO" id="GO:0003677">
    <property type="term" value="F:DNA binding"/>
    <property type="evidence" value="ECO:0007669"/>
    <property type="project" value="UniProtKB-KW"/>
</dbReference>
<reference evidence="7 9" key="3">
    <citation type="submission" date="2019-09" db="EMBL/GenBank/DDBJ databases">
        <title>FDA dAtabase for Regulatory Grade micrObial Sequences (FDA-ARGOS): Supporting development and validation of Infectious Disease Dx tests.</title>
        <authorList>
            <person name="Sciortino C."/>
            <person name="Tallon L."/>
            <person name="Sadzewicz L."/>
            <person name="Vavikolanu K."/>
            <person name="Mehta A."/>
            <person name="Aluvathingal J."/>
            <person name="Nadendla S."/>
            <person name="Nandy P."/>
            <person name="Geyer C."/>
            <person name="Yan Y."/>
            <person name="Sichtig H."/>
        </authorList>
    </citation>
    <scope>NUCLEOTIDE SEQUENCE [LARGE SCALE GENOMIC DNA]</scope>
    <source>
        <strain evidence="7 9">FDAARGOS_643</strain>
        <plasmid evidence="7 9">unnamed2</plasmid>
    </source>
</reference>
<dbReference type="PROSITE" id="PS50931">
    <property type="entry name" value="HTH_LYSR"/>
    <property type="match status" value="1"/>
</dbReference>
<dbReference type="Proteomes" id="UP000324507">
    <property type="component" value="Plasmid unnamed2"/>
</dbReference>